<evidence type="ECO:0000256" key="4">
    <source>
        <dbReference type="ARBA" id="ARBA00022695"/>
    </source>
</evidence>
<feature type="domain" description="Mab-21-like HhH/H2TH-like" evidence="10">
    <location>
        <begin position="252"/>
        <end position="331"/>
    </location>
</feature>
<reference evidence="11" key="1">
    <citation type="submission" date="2023-01" db="EMBL/GenBank/DDBJ databases">
        <title>Genome assembly of the deep-sea coral Lophelia pertusa.</title>
        <authorList>
            <person name="Herrera S."/>
            <person name="Cordes E."/>
        </authorList>
    </citation>
    <scope>NUCLEOTIDE SEQUENCE</scope>
    <source>
        <strain evidence="11">USNM1676648</strain>
        <tissue evidence="11">Polyp</tissue>
    </source>
</reference>
<dbReference type="InterPro" id="IPR046906">
    <property type="entry name" value="Mab-21_HhH/H2TH-like"/>
</dbReference>
<gene>
    <name evidence="11" type="ORF">OS493_007421</name>
</gene>
<evidence type="ECO:0000256" key="3">
    <source>
        <dbReference type="ARBA" id="ARBA00022679"/>
    </source>
</evidence>
<feature type="domain" description="Mab-21-like nucleotidyltransferase" evidence="9">
    <location>
        <begin position="165"/>
        <end position="241"/>
    </location>
</feature>
<dbReference type="PANTHER" id="PTHR10656">
    <property type="entry name" value="CELL FATE DETERMINING PROTEIN MAB21-RELATED"/>
    <property type="match status" value="1"/>
</dbReference>
<comment type="similarity">
    <text evidence="2">Belongs to the mab-21 family.</text>
</comment>
<evidence type="ECO:0000313" key="12">
    <source>
        <dbReference type="Proteomes" id="UP001163046"/>
    </source>
</evidence>
<keyword evidence="12" id="KW-1185">Reference proteome</keyword>
<dbReference type="AlphaFoldDB" id="A0A9W9Z5T7"/>
<keyword evidence="5" id="KW-0479">Metal-binding</keyword>
<name>A0A9W9Z5T7_9CNID</name>
<keyword evidence="3" id="KW-0808">Transferase</keyword>
<evidence type="ECO:0000256" key="8">
    <source>
        <dbReference type="ARBA" id="ARBA00022842"/>
    </source>
</evidence>
<dbReference type="PANTHER" id="PTHR10656:SF42">
    <property type="entry name" value="CYCLIC GMP-AMP SYNTHASE-LIKE PROTEIN-RELATED"/>
    <property type="match status" value="1"/>
</dbReference>
<comment type="cofactor">
    <cofactor evidence="1">
        <name>Mg(2+)</name>
        <dbReference type="ChEBI" id="CHEBI:18420"/>
    </cofactor>
</comment>
<dbReference type="Gene3D" id="1.10.1410.40">
    <property type="match status" value="1"/>
</dbReference>
<keyword evidence="7" id="KW-0067">ATP-binding</keyword>
<evidence type="ECO:0000256" key="1">
    <source>
        <dbReference type="ARBA" id="ARBA00001946"/>
    </source>
</evidence>
<evidence type="ECO:0000259" key="10">
    <source>
        <dbReference type="Pfam" id="PF20266"/>
    </source>
</evidence>
<evidence type="ECO:0000256" key="7">
    <source>
        <dbReference type="ARBA" id="ARBA00022840"/>
    </source>
</evidence>
<dbReference type="Proteomes" id="UP001163046">
    <property type="component" value="Unassembled WGS sequence"/>
</dbReference>
<dbReference type="InterPro" id="IPR046903">
    <property type="entry name" value="Mab-21-like_nuc_Trfase"/>
</dbReference>
<dbReference type="Pfam" id="PF20266">
    <property type="entry name" value="Mab-21_C"/>
    <property type="match status" value="1"/>
</dbReference>
<dbReference type="GO" id="GO:0016779">
    <property type="term" value="F:nucleotidyltransferase activity"/>
    <property type="evidence" value="ECO:0007669"/>
    <property type="project" value="UniProtKB-KW"/>
</dbReference>
<keyword evidence="6" id="KW-0547">Nucleotide-binding</keyword>
<organism evidence="11 12">
    <name type="scientific">Desmophyllum pertusum</name>
    <dbReference type="NCBI Taxonomy" id="174260"/>
    <lineage>
        <taxon>Eukaryota</taxon>
        <taxon>Metazoa</taxon>
        <taxon>Cnidaria</taxon>
        <taxon>Anthozoa</taxon>
        <taxon>Hexacorallia</taxon>
        <taxon>Scleractinia</taxon>
        <taxon>Caryophylliina</taxon>
        <taxon>Caryophylliidae</taxon>
        <taxon>Desmophyllum</taxon>
    </lineage>
</organism>
<sequence>MTKWLRAIFAFFLFEFSTKRNVLLVFWTIYFKLLMQWRRIRYFFSRKFGAPFCRNVLSKNVPQDRLSVFLSAVGKWHDTFWQERKKFMNPYIAFEEHFVGNVFGMGEVEVRYTGSFRVGFQTLGMSFGSDNDIMYIYKAIRPSGPASTILRNKAILPNVVNFGQLDNVFALHCPCWPEDAKDWLCRERKNGFPSPDVAKAVLEYGVDLVPKSKLISGNHSKKNQSSKFLWRISFSVAELLLVNTWSEAQRICYRYSKTFLTCDLRHLGISTYAGLNLMLWLIEETRSDLWIDRNLVLCVKMFFERLEKCCFRGFCPHYFVPTNNVFAGIPMGKLLEGARICQGIQRDFYAHLWLNEGIWRYIKGARESYWIAPNLTSVFYGISDDGIFTSFLKRWSVSLSDLQKSCAEAYKIYYCLKIYKDIARCWYSPNAGYPLRMERILKAVASFLRGSITCTNKETEYMLNCVRFAHLCFLETYFREAVDSEWHFFHRNEMTQLRNYLSSQEELQDDVVQALERYKDGDFEAAIRLLEKDSLEIQDSAQRFPVFSRFDKNCADPIIKFFPFKGHAYYCPKIIVSWYVLWKSYVALGMDTEDKIATAKEKLKELDLTVLYKGHLTLLKPLFELFGERLQKIAFSS</sequence>
<evidence type="ECO:0008006" key="13">
    <source>
        <dbReference type="Google" id="ProtNLM"/>
    </source>
</evidence>
<dbReference type="GO" id="GO:0046872">
    <property type="term" value="F:metal ion binding"/>
    <property type="evidence" value="ECO:0007669"/>
    <property type="project" value="UniProtKB-KW"/>
</dbReference>
<dbReference type="InterPro" id="IPR024810">
    <property type="entry name" value="MAB21L/cGLR"/>
</dbReference>
<dbReference type="SMART" id="SM01265">
    <property type="entry name" value="Mab-21"/>
    <property type="match status" value="1"/>
</dbReference>
<protein>
    <recommendedName>
        <fullName evidence="13">Mab-21-like HhH/H2TH-like domain-containing protein</fullName>
    </recommendedName>
</protein>
<evidence type="ECO:0000256" key="6">
    <source>
        <dbReference type="ARBA" id="ARBA00022741"/>
    </source>
</evidence>
<evidence type="ECO:0000259" key="9">
    <source>
        <dbReference type="Pfam" id="PF03281"/>
    </source>
</evidence>
<keyword evidence="4" id="KW-0548">Nucleotidyltransferase</keyword>
<accession>A0A9W9Z5T7</accession>
<dbReference type="Pfam" id="PF03281">
    <property type="entry name" value="Mab-21"/>
    <property type="match status" value="1"/>
</dbReference>
<evidence type="ECO:0000256" key="5">
    <source>
        <dbReference type="ARBA" id="ARBA00022723"/>
    </source>
</evidence>
<keyword evidence="8" id="KW-0460">Magnesium</keyword>
<dbReference type="GO" id="GO:0005524">
    <property type="term" value="F:ATP binding"/>
    <property type="evidence" value="ECO:0007669"/>
    <property type="project" value="UniProtKB-KW"/>
</dbReference>
<evidence type="ECO:0000256" key="2">
    <source>
        <dbReference type="ARBA" id="ARBA00008307"/>
    </source>
</evidence>
<evidence type="ECO:0000313" key="11">
    <source>
        <dbReference type="EMBL" id="KAJ7374333.1"/>
    </source>
</evidence>
<dbReference type="EMBL" id="MU826828">
    <property type="protein sequence ID" value="KAJ7374333.1"/>
    <property type="molecule type" value="Genomic_DNA"/>
</dbReference>
<proteinExistence type="inferred from homology"/>
<comment type="caution">
    <text evidence="11">The sequence shown here is derived from an EMBL/GenBank/DDBJ whole genome shotgun (WGS) entry which is preliminary data.</text>
</comment>
<dbReference type="OrthoDB" id="5950528at2759"/>